<dbReference type="PANTHER" id="PTHR43386">
    <property type="entry name" value="OLIGOPEPTIDE TRANSPORT SYSTEM PERMEASE PROTEIN APPC"/>
    <property type="match status" value="1"/>
</dbReference>
<dbReference type="Gene3D" id="1.10.3720.10">
    <property type="entry name" value="MetI-like"/>
    <property type="match status" value="1"/>
</dbReference>
<keyword evidence="3" id="KW-1003">Cell membrane</keyword>
<dbReference type="Proteomes" id="UP000018296">
    <property type="component" value="Unassembled WGS sequence"/>
</dbReference>
<feature type="transmembrane region" description="Helical" evidence="7">
    <location>
        <begin position="46"/>
        <end position="67"/>
    </location>
</feature>
<dbReference type="NCBIfam" id="NF045476">
    <property type="entry name" value="Opp4C"/>
    <property type="match status" value="1"/>
</dbReference>
<proteinExistence type="inferred from homology"/>
<comment type="caution">
    <text evidence="9">The sequence shown here is derived from an EMBL/GenBank/DDBJ whole genome shotgun (WGS) entry which is preliminary data.</text>
</comment>
<feature type="transmembrane region" description="Helical" evidence="7">
    <location>
        <begin position="277"/>
        <end position="297"/>
    </location>
</feature>
<evidence type="ECO:0000256" key="3">
    <source>
        <dbReference type="ARBA" id="ARBA00022475"/>
    </source>
</evidence>
<evidence type="ECO:0000256" key="2">
    <source>
        <dbReference type="ARBA" id="ARBA00022448"/>
    </source>
</evidence>
<feature type="transmembrane region" description="Helical" evidence="7">
    <location>
        <begin position="168"/>
        <end position="188"/>
    </location>
</feature>
<gene>
    <name evidence="9" type="ORF">P343_13535</name>
</gene>
<dbReference type="AlphaFoldDB" id="V6J3E4"/>
<sequence>MAMNLNPNKNVPETEGLKSSEQILLQLGEEESYLHMVMRRFLKHKLAVAGLIVFGLIILIAALAPVISPHDPNKIFGEFEAAPSATHILGTDPVGRDVMSRLIYGAQVSIAVGIGAVAIYVALGIVLGLVAGYFGKWVDMLIMRLTDIFMSFPYFMVILVLVSIIGPSLFNITFVIGLLGWPAIARLVRGSVLSIKEMDYVKAGVALGYSTPKILFQHILPNALAPILVNATFGVASAIIMEASLSFLGMGVRPPAASWGNMLTQAESITVLSSQPWLWIPPGLMILLAVLSINFIGDGLRDAIESQNAK</sequence>
<evidence type="ECO:0000256" key="5">
    <source>
        <dbReference type="ARBA" id="ARBA00022989"/>
    </source>
</evidence>
<dbReference type="InterPro" id="IPR025966">
    <property type="entry name" value="OppC_N"/>
</dbReference>
<dbReference type="GO" id="GO:0005886">
    <property type="term" value="C:plasma membrane"/>
    <property type="evidence" value="ECO:0007669"/>
    <property type="project" value="UniProtKB-SubCell"/>
</dbReference>
<evidence type="ECO:0000256" key="7">
    <source>
        <dbReference type="RuleBase" id="RU363032"/>
    </source>
</evidence>
<feature type="transmembrane region" description="Helical" evidence="7">
    <location>
        <begin position="108"/>
        <end position="134"/>
    </location>
</feature>
<organism evidence="9 10">
    <name type="scientific">Sporolactobacillus laevolacticus DSM 442</name>
    <dbReference type="NCBI Taxonomy" id="1395513"/>
    <lineage>
        <taxon>Bacteria</taxon>
        <taxon>Bacillati</taxon>
        <taxon>Bacillota</taxon>
        <taxon>Bacilli</taxon>
        <taxon>Bacillales</taxon>
        <taxon>Sporolactobacillaceae</taxon>
        <taxon>Sporolactobacillus</taxon>
    </lineage>
</organism>
<dbReference type="STRING" id="1395513.P343_13535"/>
<keyword evidence="2 7" id="KW-0813">Transport</keyword>
<comment type="subcellular location">
    <subcellularLocation>
        <location evidence="1 7">Cell membrane</location>
        <topology evidence="1 7">Multi-pass membrane protein</topology>
    </subcellularLocation>
</comment>
<evidence type="ECO:0000313" key="9">
    <source>
        <dbReference type="EMBL" id="EST11224.1"/>
    </source>
</evidence>
<keyword evidence="4 7" id="KW-0812">Transmembrane</keyword>
<dbReference type="InterPro" id="IPR050366">
    <property type="entry name" value="BP-dependent_transpt_permease"/>
</dbReference>
<evidence type="ECO:0000256" key="1">
    <source>
        <dbReference type="ARBA" id="ARBA00004651"/>
    </source>
</evidence>
<dbReference type="InterPro" id="IPR035906">
    <property type="entry name" value="MetI-like_sf"/>
</dbReference>
<feature type="domain" description="ABC transmembrane type-1" evidence="8">
    <location>
        <begin position="106"/>
        <end position="297"/>
    </location>
</feature>
<dbReference type="OrthoDB" id="9797472at2"/>
<dbReference type="GO" id="GO:0055085">
    <property type="term" value="P:transmembrane transport"/>
    <property type="evidence" value="ECO:0007669"/>
    <property type="project" value="InterPro"/>
</dbReference>
<dbReference type="Pfam" id="PF00528">
    <property type="entry name" value="BPD_transp_1"/>
    <property type="match status" value="1"/>
</dbReference>
<dbReference type="PROSITE" id="PS50928">
    <property type="entry name" value="ABC_TM1"/>
    <property type="match status" value="1"/>
</dbReference>
<feature type="transmembrane region" description="Helical" evidence="7">
    <location>
        <begin position="219"/>
        <end position="241"/>
    </location>
</feature>
<dbReference type="PATRIC" id="fig|1395513.3.peg.2744"/>
<dbReference type="InterPro" id="IPR000515">
    <property type="entry name" value="MetI-like"/>
</dbReference>
<evidence type="ECO:0000259" key="8">
    <source>
        <dbReference type="PROSITE" id="PS50928"/>
    </source>
</evidence>
<dbReference type="InterPro" id="IPR053523">
    <property type="entry name" value="Oligopeptide_permease_AppC"/>
</dbReference>
<keyword evidence="6 7" id="KW-0472">Membrane</keyword>
<dbReference type="Pfam" id="PF12911">
    <property type="entry name" value="OppC_N"/>
    <property type="match status" value="1"/>
</dbReference>
<comment type="similarity">
    <text evidence="7">Belongs to the binding-protein-dependent transport system permease family.</text>
</comment>
<dbReference type="PANTHER" id="PTHR43386:SF1">
    <property type="entry name" value="D,D-DIPEPTIDE TRANSPORT SYSTEM PERMEASE PROTEIN DDPC-RELATED"/>
    <property type="match status" value="1"/>
</dbReference>
<keyword evidence="5 7" id="KW-1133">Transmembrane helix</keyword>
<evidence type="ECO:0000256" key="4">
    <source>
        <dbReference type="ARBA" id="ARBA00022692"/>
    </source>
</evidence>
<name>V6J3E4_9BACL</name>
<protein>
    <submittedName>
        <fullName evidence="9">Peptide ABC transporter permease</fullName>
    </submittedName>
</protein>
<dbReference type="CDD" id="cd06261">
    <property type="entry name" value="TM_PBP2"/>
    <property type="match status" value="1"/>
</dbReference>
<feature type="transmembrane region" description="Helical" evidence="7">
    <location>
        <begin position="141"/>
        <end position="162"/>
    </location>
</feature>
<reference evidence="9 10" key="1">
    <citation type="journal article" date="2013" name="Genome Announc.">
        <title>Genome Sequence of Sporolactobacillus laevolacticus DSM442, an Efficient Polymer-Grade D-Lactate Producer from Agricultural Waste Cottonseed as a Nitrogen Source.</title>
        <authorList>
            <person name="Wang H."/>
            <person name="Wang L."/>
            <person name="Ju J."/>
            <person name="Yu B."/>
            <person name="Ma Y."/>
        </authorList>
    </citation>
    <scope>NUCLEOTIDE SEQUENCE [LARGE SCALE GENOMIC DNA]</scope>
    <source>
        <strain evidence="9 10">DSM 442</strain>
    </source>
</reference>
<keyword evidence="10" id="KW-1185">Reference proteome</keyword>
<accession>V6J3E4</accession>
<dbReference type="eggNOG" id="COG1173">
    <property type="taxonomic scope" value="Bacteria"/>
</dbReference>
<dbReference type="SUPFAM" id="SSF161098">
    <property type="entry name" value="MetI-like"/>
    <property type="match status" value="1"/>
</dbReference>
<dbReference type="EMBL" id="AWTC01000013">
    <property type="protein sequence ID" value="EST11224.1"/>
    <property type="molecule type" value="Genomic_DNA"/>
</dbReference>
<dbReference type="RefSeq" id="WP_023510941.1">
    <property type="nucleotide sequence ID" value="NZ_AWTC01000013.1"/>
</dbReference>
<evidence type="ECO:0000313" key="10">
    <source>
        <dbReference type="Proteomes" id="UP000018296"/>
    </source>
</evidence>
<evidence type="ECO:0000256" key="6">
    <source>
        <dbReference type="ARBA" id="ARBA00023136"/>
    </source>
</evidence>